<dbReference type="InterPro" id="IPR016181">
    <property type="entry name" value="Acyl_CoA_acyltransferase"/>
</dbReference>
<dbReference type="Proteomes" id="UP000287394">
    <property type="component" value="Chromosome"/>
</dbReference>
<evidence type="ECO:0000313" key="6">
    <source>
        <dbReference type="Proteomes" id="UP000287394"/>
    </source>
</evidence>
<dbReference type="PANTHER" id="PTHR43420">
    <property type="entry name" value="ACETYLTRANSFERASE"/>
    <property type="match status" value="1"/>
</dbReference>
<keyword evidence="3" id="KW-0808">Transferase</keyword>
<keyword evidence="6" id="KW-1185">Reference proteome</keyword>
<dbReference type="OrthoDB" id="9794566at2"/>
<dbReference type="KEGG" id="ccot:CCAX7_29300"/>
<dbReference type="AlphaFoldDB" id="A0A402CT41"/>
<dbReference type="FunCoup" id="A0A402CT41">
    <property type="interactions" value="411"/>
</dbReference>
<evidence type="ECO:0000256" key="3">
    <source>
        <dbReference type="ARBA" id="ARBA00022679"/>
    </source>
</evidence>
<gene>
    <name evidence="5" type="ORF">CCAX7_29300</name>
</gene>
<evidence type="ECO:0000313" key="5">
    <source>
        <dbReference type="EMBL" id="BDI30879.1"/>
    </source>
</evidence>
<keyword evidence="4" id="KW-0012">Acyltransferase</keyword>
<evidence type="ECO:0000256" key="1">
    <source>
        <dbReference type="ARBA" id="ARBA00005395"/>
    </source>
</evidence>
<accession>A0A402CT41</accession>
<reference evidence="5 6" key="1">
    <citation type="journal article" date="2019" name="Int. J. Syst. Evol. Microbiol.">
        <title>Capsulimonas corticalis gen. nov., sp. nov., an aerobic capsulated bacterium, of a novel bacterial order, Capsulimonadales ord. nov., of the class Armatimonadia of the phylum Armatimonadetes.</title>
        <authorList>
            <person name="Li J."/>
            <person name="Kudo C."/>
            <person name="Tonouchi A."/>
        </authorList>
    </citation>
    <scope>NUCLEOTIDE SEQUENCE [LARGE SCALE GENOMIC DNA]</scope>
    <source>
        <strain evidence="5 6">AX-7</strain>
    </source>
</reference>
<protein>
    <submittedName>
        <fullName evidence="5">Ribosomal-protein-alanine acetyltransferase</fullName>
    </submittedName>
</protein>
<dbReference type="PROSITE" id="PS51186">
    <property type="entry name" value="GNAT"/>
    <property type="match status" value="1"/>
</dbReference>
<dbReference type="InterPro" id="IPR006464">
    <property type="entry name" value="AcTrfase_RimI/Ard1"/>
</dbReference>
<organism evidence="5 6">
    <name type="scientific">Capsulimonas corticalis</name>
    <dbReference type="NCBI Taxonomy" id="2219043"/>
    <lineage>
        <taxon>Bacteria</taxon>
        <taxon>Bacillati</taxon>
        <taxon>Armatimonadota</taxon>
        <taxon>Armatimonadia</taxon>
        <taxon>Capsulimonadales</taxon>
        <taxon>Capsulimonadaceae</taxon>
        <taxon>Capsulimonas</taxon>
    </lineage>
</organism>
<dbReference type="Pfam" id="PF00583">
    <property type="entry name" value="Acetyltransf_1"/>
    <property type="match status" value="1"/>
</dbReference>
<keyword evidence="2" id="KW-0963">Cytoplasm</keyword>
<dbReference type="RefSeq" id="WP_119320539.1">
    <property type="nucleotide sequence ID" value="NZ_AP025739.1"/>
</dbReference>
<dbReference type="CDD" id="cd04301">
    <property type="entry name" value="NAT_SF"/>
    <property type="match status" value="1"/>
</dbReference>
<dbReference type="PANTHER" id="PTHR43420:SF44">
    <property type="entry name" value="ACETYLTRANSFERASE YPEA"/>
    <property type="match status" value="1"/>
</dbReference>
<dbReference type="EMBL" id="AP025739">
    <property type="protein sequence ID" value="BDI30879.1"/>
    <property type="molecule type" value="Genomic_DNA"/>
</dbReference>
<dbReference type="InterPro" id="IPR050680">
    <property type="entry name" value="YpeA/RimI_acetyltransf"/>
</dbReference>
<comment type="similarity">
    <text evidence="1">Belongs to the acetyltransferase family. RimI subfamily.</text>
</comment>
<sequence>MNDILYENEAPTGFGPIAITRMVMADIDEVARLERRSNALPWSHNAYATEIGNTVAHYLVARDRDGTLVGYGGMWIIMDEAHFTNIAVDPSARRRRIGERLLLSLLEYGIDRGTERATLEVRERNVIAHNLYVKHGFKDVSVRKNYYSDNQENAVIMWLDDMATPAYREHIRRCMEIANR</sequence>
<dbReference type="SUPFAM" id="SSF55729">
    <property type="entry name" value="Acyl-CoA N-acyltransferases (Nat)"/>
    <property type="match status" value="1"/>
</dbReference>
<proteinExistence type="inferred from homology"/>
<dbReference type="NCBIfam" id="TIGR01575">
    <property type="entry name" value="rimI"/>
    <property type="match status" value="1"/>
</dbReference>
<dbReference type="GO" id="GO:0008080">
    <property type="term" value="F:N-acetyltransferase activity"/>
    <property type="evidence" value="ECO:0007669"/>
    <property type="project" value="InterPro"/>
</dbReference>
<dbReference type="InterPro" id="IPR000182">
    <property type="entry name" value="GNAT_dom"/>
</dbReference>
<evidence type="ECO:0000256" key="4">
    <source>
        <dbReference type="ARBA" id="ARBA00023315"/>
    </source>
</evidence>
<dbReference type="Gene3D" id="3.40.630.30">
    <property type="match status" value="1"/>
</dbReference>
<evidence type="ECO:0000256" key="2">
    <source>
        <dbReference type="ARBA" id="ARBA00022490"/>
    </source>
</evidence>
<name>A0A402CT41_9BACT</name>